<dbReference type="AlphaFoldDB" id="A0AAV6WGN5"/>
<dbReference type="Proteomes" id="UP000826271">
    <property type="component" value="Unassembled WGS sequence"/>
</dbReference>
<reference evidence="1" key="1">
    <citation type="submission" date="2019-10" db="EMBL/GenBank/DDBJ databases">
        <authorList>
            <person name="Zhang R."/>
            <person name="Pan Y."/>
            <person name="Wang J."/>
            <person name="Ma R."/>
            <person name="Yu S."/>
        </authorList>
    </citation>
    <scope>NUCLEOTIDE SEQUENCE</scope>
    <source>
        <strain evidence="1">LA-IB0</strain>
        <tissue evidence="1">Leaf</tissue>
    </source>
</reference>
<protein>
    <submittedName>
        <fullName evidence="1">Uncharacterized protein</fullName>
    </submittedName>
</protein>
<evidence type="ECO:0000313" key="2">
    <source>
        <dbReference type="Proteomes" id="UP000826271"/>
    </source>
</evidence>
<dbReference type="PANTHER" id="PTHR44137">
    <property type="entry name" value="BNAC03G44070D PROTEIN"/>
    <property type="match status" value="1"/>
</dbReference>
<gene>
    <name evidence="1" type="ORF">BUALT_Bualt16G0084200</name>
</gene>
<keyword evidence="2" id="KW-1185">Reference proteome</keyword>
<evidence type="ECO:0000313" key="1">
    <source>
        <dbReference type="EMBL" id="KAG8367557.1"/>
    </source>
</evidence>
<dbReference type="PANTHER" id="PTHR44137:SF32">
    <property type="entry name" value="DNAJ HEAT SHOCK AMINO-TERMINAL DOMAIN PROTEIN"/>
    <property type="match status" value="1"/>
</dbReference>
<proteinExistence type="predicted"/>
<organism evidence="1 2">
    <name type="scientific">Buddleja alternifolia</name>
    <dbReference type="NCBI Taxonomy" id="168488"/>
    <lineage>
        <taxon>Eukaryota</taxon>
        <taxon>Viridiplantae</taxon>
        <taxon>Streptophyta</taxon>
        <taxon>Embryophyta</taxon>
        <taxon>Tracheophyta</taxon>
        <taxon>Spermatophyta</taxon>
        <taxon>Magnoliopsida</taxon>
        <taxon>eudicotyledons</taxon>
        <taxon>Gunneridae</taxon>
        <taxon>Pentapetalae</taxon>
        <taxon>asterids</taxon>
        <taxon>lamiids</taxon>
        <taxon>Lamiales</taxon>
        <taxon>Scrophulariaceae</taxon>
        <taxon>Buddlejeae</taxon>
        <taxon>Buddleja</taxon>
    </lineage>
</organism>
<dbReference type="EMBL" id="WHWC01000016">
    <property type="protein sequence ID" value="KAG8367557.1"/>
    <property type="molecule type" value="Genomic_DNA"/>
</dbReference>
<sequence>MALALYLDKNKSVGADGAFKLLSQAWSVLANKDKNCTYDLKLNLRASNLTGSFILDCNFCNPDWRTHNWTILRVLYTSMNAPITTTNLISLNSSGSSHTTPLWVMAHLSTIVMVFAGTSIPLQR</sequence>
<accession>A0AAV6WGN5</accession>
<name>A0AAV6WGN5_9LAMI</name>
<comment type="caution">
    <text evidence="1">The sequence shown here is derived from an EMBL/GenBank/DDBJ whole genome shotgun (WGS) entry which is preliminary data.</text>
</comment>